<proteinExistence type="predicted"/>
<reference evidence="1 2" key="1">
    <citation type="submission" date="2013-08" db="EMBL/GenBank/DDBJ databases">
        <title>Flavobacterium saliperosum type strain genome sequencing.</title>
        <authorList>
            <person name="Lee K."/>
            <person name="Yi H."/>
            <person name="Park S."/>
            <person name="Chun J."/>
        </authorList>
    </citation>
    <scope>NUCLEOTIDE SEQUENCE [LARGE SCALE GENOMIC DNA]</scope>
    <source>
        <strain evidence="1 2">S13</strain>
    </source>
</reference>
<name>A0ABP3A006_9FLAO</name>
<gene>
    <name evidence="1" type="ORF">FSS13T_26100</name>
</gene>
<keyword evidence="2" id="KW-1185">Reference proteome</keyword>
<protein>
    <submittedName>
        <fullName evidence="1">Uncharacterized protein</fullName>
    </submittedName>
</protein>
<dbReference type="EMBL" id="AVFO01000052">
    <property type="protein sequence ID" value="ESU22513.1"/>
    <property type="molecule type" value="Genomic_DNA"/>
</dbReference>
<evidence type="ECO:0000313" key="1">
    <source>
        <dbReference type="EMBL" id="ESU22513.1"/>
    </source>
</evidence>
<organism evidence="1 2">
    <name type="scientific">Flavobacterium saliperosum S13</name>
    <dbReference type="NCBI Taxonomy" id="1341155"/>
    <lineage>
        <taxon>Bacteria</taxon>
        <taxon>Pseudomonadati</taxon>
        <taxon>Bacteroidota</taxon>
        <taxon>Flavobacteriia</taxon>
        <taxon>Flavobacteriales</taxon>
        <taxon>Flavobacteriaceae</taxon>
        <taxon>Flavobacterium</taxon>
    </lineage>
</organism>
<sequence length="38" mass="4057">MIGPPVPIFGAITSYALNLSAAGKWAFTVVVRVVFHIL</sequence>
<evidence type="ECO:0000313" key="2">
    <source>
        <dbReference type="Proteomes" id="UP000018234"/>
    </source>
</evidence>
<comment type="caution">
    <text evidence="1">The sequence shown here is derived from an EMBL/GenBank/DDBJ whole genome shotgun (WGS) entry which is preliminary data.</text>
</comment>
<accession>A0ABP3A006</accession>
<dbReference type="Proteomes" id="UP000018234">
    <property type="component" value="Unassembled WGS sequence"/>
</dbReference>